<evidence type="ECO:0000313" key="2">
    <source>
        <dbReference type="EMBL" id="CAD5118743.1"/>
    </source>
</evidence>
<comment type="caution">
    <text evidence="2">The sequence shown here is derived from an EMBL/GenBank/DDBJ whole genome shotgun (WGS) entry which is preliminary data.</text>
</comment>
<proteinExistence type="predicted"/>
<dbReference type="InterPro" id="IPR012337">
    <property type="entry name" value="RNaseH-like_sf"/>
</dbReference>
<protein>
    <submittedName>
        <fullName evidence="2">DgyrCDS7420</fullName>
    </submittedName>
</protein>
<feature type="region of interest" description="Disordered" evidence="1">
    <location>
        <begin position="347"/>
        <end position="425"/>
    </location>
</feature>
<sequence>MNLRNDKTKQKTPEALMENFEIINCQNDNILDGLEEKLFNFTTEKVAISFTTLGTGRESQLTSIQLCSNTFNFIIDFDTINSKAIKILKEFFESDSKLKIMFHSLYMADLLIYNYGIVPRNVFDLYVTFLNFMPRFEANCKNEELITPSLSKFCFHFNIINDSLLETPDMFQLENYMNPEELKRRPLIKNFSKELIFWTRCILTLHSKMISDIFAGTMMKIQRAYSIASALPSLAFIQGREKKFYSKLSKYSDKLKELNVGENFNDCSALNRKTMTIDDFQEKELLKETSIDQLKDINISRSSPSLNAFLQTQDYGLRDVSAEDVKDVAVSKKSLSELDYELDKSDSCLSGNSSHEIDESPGKVSLDQLNEKYRKEKKVATPEFEKQLKMDDERSSDNHNKEKNQDIDETFNEESDISSEEDSSDLQVPYYDRSLVPFSAAKINMKDVNFSSIFPLRPQKLINSAFIMPDRNQQNDKGVESEESISESETLSEEIKGIADLCTARKNVCDHPSLRHMTIKPAGMDVSRRP</sequence>
<gene>
    <name evidence="2" type="ORF">DGYR_LOCUS7071</name>
</gene>
<keyword evidence="3" id="KW-1185">Reference proteome</keyword>
<feature type="compositionally biased region" description="Acidic residues" evidence="1">
    <location>
        <begin position="407"/>
        <end position="424"/>
    </location>
</feature>
<dbReference type="SUPFAM" id="SSF53098">
    <property type="entry name" value="Ribonuclease H-like"/>
    <property type="match status" value="1"/>
</dbReference>
<feature type="compositionally biased region" description="Basic and acidic residues" evidence="1">
    <location>
        <begin position="369"/>
        <end position="406"/>
    </location>
</feature>
<dbReference type="AlphaFoldDB" id="A0A7I8VSN9"/>
<dbReference type="InterPro" id="IPR036397">
    <property type="entry name" value="RNaseH_sf"/>
</dbReference>
<organism evidence="2 3">
    <name type="scientific">Dimorphilus gyrociliatus</name>
    <dbReference type="NCBI Taxonomy" id="2664684"/>
    <lineage>
        <taxon>Eukaryota</taxon>
        <taxon>Metazoa</taxon>
        <taxon>Spiralia</taxon>
        <taxon>Lophotrochozoa</taxon>
        <taxon>Annelida</taxon>
        <taxon>Polychaeta</taxon>
        <taxon>Polychaeta incertae sedis</taxon>
        <taxon>Dinophilidae</taxon>
        <taxon>Dimorphilus</taxon>
    </lineage>
</organism>
<accession>A0A7I8VSN9</accession>
<name>A0A7I8VSN9_9ANNE</name>
<evidence type="ECO:0000313" key="3">
    <source>
        <dbReference type="Proteomes" id="UP000549394"/>
    </source>
</evidence>
<evidence type="ECO:0000256" key="1">
    <source>
        <dbReference type="SAM" id="MobiDB-lite"/>
    </source>
</evidence>
<dbReference type="GO" id="GO:0003676">
    <property type="term" value="F:nucleic acid binding"/>
    <property type="evidence" value="ECO:0007669"/>
    <property type="project" value="InterPro"/>
</dbReference>
<dbReference type="EMBL" id="CAJFCJ010000009">
    <property type="protein sequence ID" value="CAD5118743.1"/>
    <property type="molecule type" value="Genomic_DNA"/>
</dbReference>
<dbReference type="Proteomes" id="UP000549394">
    <property type="component" value="Unassembled WGS sequence"/>
</dbReference>
<reference evidence="2 3" key="1">
    <citation type="submission" date="2020-08" db="EMBL/GenBank/DDBJ databases">
        <authorList>
            <person name="Hejnol A."/>
        </authorList>
    </citation>
    <scope>NUCLEOTIDE SEQUENCE [LARGE SCALE GENOMIC DNA]</scope>
</reference>
<dbReference type="Gene3D" id="3.30.420.10">
    <property type="entry name" value="Ribonuclease H-like superfamily/Ribonuclease H"/>
    <property type="match status" value="1"/>
</dbReference>